<dbReference type="GO" id="GO:0003723">
    <property type="term" value="F:RNA binding"/>
    <property type="evidence" value="ECO:0007669"/>
    <property type="project" value="UniProtKB-UniRule"/>
</dbReference>
<dbReference type="FunFam" id="3.30.1370.10:FF:000012">
    <property type="entry name" value="Mex-3 RNA-binding family member D"/>
    <property type="match status" value="1"/>
</dbReference>
<dbReference type="AlphaFoldDB" id="E4XIY2"/>
<sequence>MNCSEIIPSMNNNIWSPNVQPQQGVWPSQSHASARKIQLSNKQLDISRWLRKLTDLKMEFLQIHRTRIQIITWKVMSDLLASDSISALYGHDRDLKNDANKAMRLALEMHALGLVGGNKTNENVSDLSQLEPPKKCQNTKETIKVPTSEHVAEIVGKQGCKIRILREKTNTYIKTPGRGEEPQFVITGRAEDVAIAAAEIREAAEHFTVIRAQRSRVGSMVAAHGALGSEHGTVTVKVRVPYKVVGLVVGPRGSTIKRIQNETHTYIVTPSREKDPVFEVTGLPENVEVAKQEIEAYIATRTGTGSIDRDLDFAANGVDIGDDGEIENPIAGDSSASTSERALAVLQAFGSLSLGDRQKVDQFLQSLSGTSVGKQQSSPTSKPAIEPKRISSSGPVFPTVSSPQSESLKMNAMPPLLGGSLLGSNFSSFMLSDSTRSFSSNIDEPQTKPSPEISSLSLKSNFALYQKSLPNTITDVEPTDDTPQIVVNLKEIGVDLDKDVGRSIQKKEEAKGKDVDVSKSKLNPTAASWCPPATKVIKPIQKPSSVNLAPNFANSSKNRRTPPNIQKIAAGDGIYIQTKQKQTTLRSSRDMQNFPALNPGAPSQAPNAISKKSSTSGELTSTMTNSLLTQNLVRSPSPSDDTRSMATLESGYGTESMSDISSVSGKALCILCHQNCRSAALVPCGHSSFCYTCALTIAAMTDAQCPLCSSPVSMALKIK</sequence>
<organism evidence="9">
    <name type="scientific">Oikopleura dioica</name>
    <name type="common">Tunicate</name>
    <dbReference type="NCBI Taxonomy" id="34765"/>
    <lineage>
        <taxon>Eukaryota</taxon>
        <taxon>Metazoa</taxon>
        <taxon>Chordata</taxon>
        <taxon>Tunicata</taxon>
        <taxon>Appendicularia</taxon>
        <taxon>Copelata</taxon>
        <taxon>Oikopleuridae</taxon>
        <taxon>Oikopleura</taxon>
    </lineage>
</organism>
<dbReference type="Proteomes" id="UP000001307">
    <property type="component" value="Unassembled WGS sequence"/>
</dbReference>
<dbReference type="SMART" id="SM00322">
    <property type="entry name" value="KH"/>
    <property type="match status" value="2"/>
</dbReference>
<name>E4XIY2_OIKDI</name>
<keyword evidence="2 6" id="KW-0863">Zinc-finger</keyword>
<dbReference type="InterPro" id="IPR036612">
    <property type="entry name" value="KH_dom_type_1_sf"/>
</dbReference>
<accession>E4XIY2</accession>
<dbReference type="OrthoDB" id="427410at2759"/>
<evidence type="ECO:0000256" key="2">
    <source>
        <dbReference type="ARBA" id="ARBA00022771"/>
    </source>
</evidence>
<dbReference type="InterPro" id="IPR047227">
    <property type="entry name" value="MEX3"/>
</dbReference>
<dbReference type="InterPro" id="IPR047226">
    <property type="entry name" value="KH-I_MEX3_rpt2"/>
</dbReference>
<dbReference type="FunCoup" id="E4XIY2">
    <property type="interactions" value="2"/>
</dbReference>
<feature type="compositionally biased region" description="Polar residues" evidence="7">
    <location>
        <begin position="604"/>
        <end position="620"/>
    </location>
</feature>
<dbReference type="GO" id="GO:0008270">
    <property type="term" value="F:zinc ion binding"/>
    <property type="evidence" value="ECO:0007669"/>
    <property type="project" value="UniProtKB-KW"/>
</dbReference>
<dbReference type="SMART" id="SM00184">
    <property type="entry name" value="RING"/>
    <property type="match status" value="1"/>
</dbReference>
<feature type="region of interest" description="Disordered" evidence="7">
    <location>
        <begin position="627"/>
        <end position="646"/>
    </location>
</feature>
<protein>
    <recommendedName>
        <fullName evidence="8">RING-type domain-containing protein</fullName>
    </recommendedName>
</protein>
<dbReference type="SUPFAM" id="SSF54791">
    <property type="entry name" value="Eukaryotic type KH-domain (KH-domain type I)"/>
    <property type="match status" value="2"/>
</dbReference>
<evidence type="ECO:0000313" key="10">
    <source>
        <dbReference type="Proteomes" id="UP000001307"/>
    </source>
</evidence>
<evidence type="ECO:0000256" key="6">
    <source>
        <dbReference type="PROSITE-ProRule" id="PRU00175"/>
    </source>
</evidence>
<dbReference type="Pfam" id="PF00013">
    <property type="entry name" value="KH_1"/>
    <property type="match status" value="2"/>
</dbReference>
<dbReference type="CDD" id="cd22424">
    <property type="entry name" value="KH-I_MEX3_rpt2"/>
    <property type="match status" value="1"/>
</dbReference>
<evidence type="ECO:0000313" key="9">
    <source>
        <dbReference type="EMBL" id="CBY24667.1"/>
    </source>
</evidence>
<dbReference type="Gene3D" id="3.30.40.10">
    <property type="entry name" value="Zinc/RING finger domain, C3HC4 (zinc finger)"/>
    <property type="match status" value="1"/>
</dbReference>
<dbReference type="InParanoid" id="E4XIY2"/>
<dbReference type="Gene3D" id="3.30.1370.10">
    <property type="entry name" value="K Homology domain, type 1"/>
    <property type="match status" value="2"/>
</dbReference>
<keyword evidence="10" id="KW-1185">Reference proteome</keyword>
<feature type="compositionally biased region" description="Polar residues" evidence="7">
    <location>
        <begin position="368"/>
        <end position="381"/>
    </location>
</feature>
<evidence type="ECO:0000259" key="8">
    <source>
        <dbReference type="PROSITE" id="PS50089"/>
    </source>
</evidence>
<dbReference type="InterPro" id="IPR004088">
    <property type="entry name" value="KH_dom_type_1"/>
</dbReference>
<dbReference type="PROSITE" id="PS50084">
    <property type="entry name" value="KH_TYPE_1"/>
    <property type="match status" value="2"/>
</dbReference>
<evidence type="ECO:0000256" key="7">
    <source>
        <dbReference type="SAM" id="MobiDB-lite"/>
    </source>
</evidence>
<feature type="region of interest" description="Disordered" evidence="7">
    <location>
        <begin position="591"/>
        <end position="620"/>
    </location>
</feature>
<reference evidence="9" key="1">
    <citation type="journal article" date="2010" name="Science">
        <title>Plasticity of animal genome architecture unmasked by rapid evolution of a pelagic tunicate.</title>
        <authorList>
            <person name="Denoeud F."/>
            <person name="Henriet S."/>
            <person name="Mungpakdee S."/>
            <person name="Aury J.M."/>
            <person name="Da Silva C."/>
            <person name="Brinkmann H."/>
            <person name="Mikhaleva J."/>
            <person name="Olsen L.C."/>
            <person name="Jubin C."/>
            <person name="Canestro C."/>
            <person name="Bouquet J.M."/>
            <person name="Danks G."/>
            <person name="Poulain J."/>
            <person name="Campsteijn C."/>
            <person name="Adamski M."/>
            <person name="Cross I."/>
            <person name="Yadetie F."/>
            <person name="Muffato M."/>
            <person name="Louis A."/>
            <person name="Butcher S."/>
            <person name="Tsagkogeorga G."/>
            <person name="Konrad A."/>
            <person name="Singh S."/>
            <person name="Jensen M.F."/>
            <person name="Cong E.H."/>
            <person name="Eikeseth-Otteraa H."/>
            <person name="Noel B."/>
            <person name="Anthouard V."/>
            <person name="Porcel B.M."/>
            <person name="Kachouri-Lafond R."/>
            <person name="Nishino A."/>
            <person name="Ugolini M."/>
            <person name="Chourrout P."/>
            <person name="Nishida H."/>
            <person name="Aasland R."/>
            <person name="Huzurbazar S."/>
            <person name="Westhof E."/>
            <person name="Delsuc F."/>
            <person name="Lehrach H."/>
            <person name="Reinhardt R."/>
            <person name="Weissenbach J."/>
            <person name="Roy S.W."/>
            <person name="Artiguenave F."/>
            <person name="Postlethwait J.H."/>
            <person name="Manak J.R."/>
            <person name="Thompson E.M."/>
            <person name="Jaillon O."/>
            <person name="Du Pasquier L."/>
            <person name="Boudinot P."/>
            <person name="Liberles D.A."/>
            <person name="Volff J.N."/>
            <person name="Philippe H."/>
            <person name="Lenhard B."/>
            <person name="Roest Crollius H."/>
            <person name="Wincker P."/>
            <person name="Chourrout D."/>
        </authorList>
    </citation>
    <scope>NUCLEOTIDE SEQUENCE [LARGE SCALE GENOMIC DNA]</scope>
</reference>
<evidence type="ECO:0000256" key="1">
    <source>
        <dbReference type="ARBA" id="ARBA00022723"/>
    </source>
</evidence>
<feature type="compositionally biased region" description="Polar residues" evidence="7">
    <location>
        <begin position="390"/>
        <end position="406"/>
    </location>
</feature>
<keyword evidence="4 5" id="KW-0694">RNA-binding</keyword>
<dbReference type="PROSITE" id="PS50089">
    <property type="entry name" value="ZF_RING_2"/>
    <property type="match status" value="1"/>
</dbReference>
<dbReference type="PANTHER" id="PTHR23285">
    <property type="entry name" value="RING FINGER AND KH DOMAIN CONTAINING PROTEIN 1"/>
    <property type="match status" value="1"/>
</dbReference>
<proteinExistence type="predicted"/>
<feature type="domain" description="RING-type" evidence="8">
    <location>
        <begin position="669"/>
        <end position="709"/>
    </location>
</feature>
<dbReference type="PANTHER" id="PTHR23285:SF7">
    <property type="entry name" value="LD09246P1"/>
    <property type="match status" value="1"/>
</dbReference>
<dbReference type="SUPFAM" id="SSF57850">
    <property type="entry name" value="RING/U-box"/>
    <property type="match status" value="1"/>
</dbReference>
<dbReference type="InterPro" id="IPR013083">
    <property type="entry name" value="Znf_RING/FYVE/PHD"/>
</dbReference>
<dbReference type="Pfam" id="PF13920">
    <property type="entry name" value="zf-C3HC4_3"/>
    <property type="match status" value="1"/>
</dbReference>
<evidence type="ECO:0000256" key="4">
    <source>
        <dbReference type="ARBA" id="ARBA00022884"/>
    </source>
</evidence>
<keyword evidence="3" id="KW-0862">Zinc</keyword>
<dbReference type="InterPro" id="IPR001841">
    <property type="entry name" value="Znf_RING"/>
</dbReference>
<dbReference type="InterPro" id="IPR004087">
    <property type="entry name" value="KH_dom"/>
</dbReference>
<keyword evidence="1" id="KW-0479">Metal-binding</keyword>
<dbReference type="EMBL" id="FN653056">
    <property type="protein sequence ID" value="CBY24667.1"/>
    <property type="molecule type" value="Genomic_DNA"/>
</dbReference>
<evidence type="ECO:0000256" key="3">
    <source>
        <dbReference type="ARBA" id="ARBA00022833"/>
    </source>
</evidence>
<evidence type="ECO:0000256" key="5">
    <source>
        <dbReference type="PROSITE-ProRule" id="PRU00117"/>
    </source>
</evidence>
<gene>
    <name evidence="9" type="ORF">GSOID_T00012562001</name>
</gene>
<feature type="region of interest" description="Disordered" evidence="7">
    <location>
        <begin position="368"/>
        <end position="406"/>
    </location>
</feature>